<keyword evidence="1" id="KW-0812">Transmembrane</keyword>
<keyword evidence="4" id="KW-1185">Reference proteome</keyword>
<keyword evidence="1" id="KW-0472">Membrane</keyword>
<keyword evidence="1" id="KW-1133">Transmembrane helix</keyword>
<dbReference type="InterPro" id="IPR012495">
    <property type="entry name" value="TadE-like_dom"/>
</dbReference>
<dbReference type="RefSeq" id="WP_380096797.1">
    <property type="nucleotide sequence ID" value="NZ_JBHRYD010000007.1"/>
</dbReference>
<dbReference type="Pfam" id="PF07811">
    <property type="entry name" value="TadE"/>
    <property type="match status" value="1"/>
</dbReference>
<protein>
    <submittedName>
        <fullName evidence="3">TadE/TadG family type IV pilus assembly protein</fullName>
    </submittedName>
</protein>
<organism evidence="3 4">
    <name type="scientific">Devosia honganensis</name>
    <dbReference type="NCBI Taxonomy" id="1610527"/>
    <lineage>
        <taxon>Bacteria</taxon>
        <taxon>Pseudomonadati</taxon>
        <taxon>Pseudomonadota</taxon>
        <taxon>Alphaproteobacteria</taxon>
        <taxon>Hyphomicrobiales</taxon>
        <taxon>Devosiaceae</taxon>
        <taxon>Devosia</taxon>
    </lineage>
</organism>
<evidence type="ECO:0000313" key="4">
    <source>
        <dbReference type="Proteomes" id="UP001595613"/>
    </source>
</evidence>
<dbReference type="EMBL" id="JBHRYD010000007">
    <property type="protein sequence ID" value="MFC3705071.1"/>
    <property type="molecule type" value="Genomic_DNA"/>
</dbReference>
<proteinExistence type="predicted"/>
<feature type="transmembrane region" description="Helical" evidence="1">
    <location>
        <begin position="25"/>
        <end position="46"/>
    </location>
</feature>
<sequence length="188" mass="20476">MRTATGTIWGRLNRRRRALGRDERGVTAVEFGLLALPFFTIIAAILQTSLVFLADQVLESAVHDAARAIRTGQAQEAGFTIDNFRADVCGRLYGLFSDCGGLHVRVSEIGTFRAASVAVPVEEECEGPCEWSIPERWTPGEGRSVILVQVFYRYPVPISLGPFGMANLPDGTRLLGSSAVFQNEPFSG</sequence>
<feature type="domain" description="TadE-like" evidence="2">
    <location>
        <begin position="25"/>
        <end position="67"/>
    </location>
</feature>
<dbReference type="Proteomes" id="UP001595613">
    <property type="component" value="Unassembled WGS sequence"/>
</dbReference>
<gene>
    <name evidence="3" type="ORF">ACFOOL_09910</name>
</gene>
<reference evidence="4" key="1">
    <citation type="journal article" date="2019" name="Int. J. Syst. Evol. Microbiol.">
        <title>The Global Catalogue of Microorganisms (GCM) 10K type strain sequencing project: providing services to taxonomists for standard genome sequencing and annotation.</title>
        <authorList>
            <consortium name="The Broad Institute Genomics Platform"/>
            <consortium name="The Broad Institute Genome Sequencing Center for Infectious Disease"/>
            <person name="Wu L."/>
            <person name="Ma J."/>
        </authorList>
    </citation>
    <scope>NUCLEOTIDE SEQUENCE [LARGE SCALE GENOMIC DNA]</scope>
    <source>
        <strain evidence="4">KCTC 42281</strain>
    </source>
</reference>
<accession>A0ABV7X0M3</accession>
<evidence type="ECO:0000313" key="3">
    <source>
        <dbReference type="EMBL" id="MFC3705071.1"/>
    </source>
</evidence>
<name>A0ABV7X0M3_9HYPH</name>
<comment type="caution">
    <text evidence="3">The sequence shown here is derived from an EMBL/GenBank/DDBJ whole genome shotgun (WGS) entry which is preliminary data.</text>
</comment>
<evidence type="ECO:0000259" key="2">
    <source>
        <dbReference type="Pfam" id="PF07811"/>
    </source>
</evidence>
<evidence type="ECO:0000256" key="1">
    <source>
        <dbReference type="SAM" id="Phobius"/>
    </source>
</evidence>